<organism evidence="2 3">
    <name type="scientific">Streptomyces davaonensis (strain DSM 101723 / JCM 4913 / KCC S-0913 / 768)</name>
    <dbReference type="NCBI Taxonomy" id="1214101"/>
    <lineage>
        <taxon>Bacteria</taxon>
        <taxon>Bacillati</taxon>
        <taxon>Actinomycetota</taxon>
        <taxon>Actinomycetes</taxon>
        <taxon>Kitasatosporales</taxon>
        <taxon>Streptomycetaceae</taxon>
        <taxon>Streptomyces</taxon>
    </lineage>
</organism>
<sequence>MTPTPLTWFKSSYSSADGPDCVEVAVSPAAPTIHIRDSKNRDGAQLAFGNDAWSTFVNTYSA</sequence>
<keyword evidence="3" id="KW-1185">Reference proteome</keyword>
<dbReference type="Proteomes" id="UP000008043">
    <property type="component" value="Chromosome"/>
</dbReference>
<feature type="domain" description="DUF397" evidence="1">
    <location>
        <begin position="6"/>
        <end position="58"/>
    </location>
</feature>
<dbReference type="PATRIC" id="fig|1214101.3.peg.5100"/>
<gene>
    <name evidence="2" type="ORF">BN159_5031</name>
</gene>
<accession>K4R8P1</accession>
<dbReference type="Pfam" id="PF04149">
    <property type="entry name" value="DUF397"/>
    <property type="match status" value="1"/>
</dbReference>
<protein>
    <recommendedName>
        <fullName evidence="1">DUF397 domain-containing protein</fullName>
    </recommendedName>
</protein>
<dbReference type="AlphaFoldDB" id="K4R8P1"/>
<dbReference type="RefSeq" id="WP_015659750.1">
    <property type="nucleotide sequence ID" value="NC_020504.1"/>
</dbReference>
<dbReference type="STRING" id="1214101.BN159_5031"/>
<dbReference type="KEGG" id="sdv:BN159_5031"/>
<evidence type="ECO:0000313" key="2">
    <source>
        <dbReference type="EMBL" id="CCK29410.1"/>
    </source>
</evidence>
<dbReference type="EMBL" id="HE971709">
    <property type="protein sequence ID" value="CCK29410.1"/>
    <property type="molecule type" value="Genomic_DNA"/>
</dbReference>
<evidence type="ECO:0000259" key="1">
    <source>
        <dbReference type="Pfam" id="PF04149"/>
    </source>
</evidence>
<proteinExistence type="predicted"/>
<name>K4R8P1_STRDJ</name>
<evidence type="ECO:0000313" key="3">
    <source>
        <dbReference type="Proteomes" id="UP000008043"/>
    </source>
</evidence>
<reference evidence="2 3" key="1">
    <citation type="journal article" date="2012" name="J. Bacteriol.">
        <title>Genome sequence of the bacterium Streptomyces davawensis JCM 4913 and heterologous production of the unique antibiotic roseoflavin.</title>
        <authorList>
            <person name="Jankowitsch F."/>
            <person name="Schwarz J."/>
            <person name="Ruckert C."/>
            <person name="Gust B."/>
            <person name="Szczepanowski R."/>
            <person name="Blom J."/>
            <person name="Pelzer S."/>
            <person name="Kalinowski J."/>
            <person name="Mack M."/>
        </authorList>
    </citation>
    <scope>NUCLEOTIDE SEQUENCE [LARGE SCALE GENOMIC DNA]</scope>
    <source>
        <strain evidence="3">DSM 101723 / JCM 4913 / KCC S-0913 / 768</strain>
    </source>
</reference>
<dbReference type="OrthoDB" id="4562195at2"/>
<dbReference type="InterPro" id="IPR007278">
    <property type="entry name" value="DUF397"/>
</dbReference>
<dbReference type="HOGENOM" id="CLU_131550_2_1_11"/>